<dbReference type="SUPFAM" id="SSF55874">
    <property type="entry name" value="ATPase domain of HSP90 chaperone/DNA topoisomerase II/histidine kinase"/>
    <property type="match status" value="1"/>
</dbReference>
<evidence type="ECO:0000256" key="11">
    <source>
        <dbReference type="SAM" id="SignalP"/>
    </source>
</evidence>
<evidence type="ECO:0000256" key="1">
    <source>
        <dbReference type="ARBA" id="ARBA00000085"/>
    </source>
</evidence>
<comment type="catalytic activity">
    <reaction evidence="1">
        <text>ATP + protein L-histidine = ADP + protein N-phospho-L-histidine.</text>
        <dbReference type="EC" id="2.7.13.3"/>
    </reaction>
</comment>
<evidence type="ECO:0000256" key="9">
    <source>
        <dbReference type="PROSITE-ProRule" id="PRU00169"/>
    </source>
</evidence>
<evidence type="ECO:0000259" key="12">
    <source>
        <dbReference type="PROSITE" id="PS50109"/>
    </source>
</evidence>
<keyword evidence="10" id="KW-1133">Transmembrane helix</keyword>
<dbReference type="Pfam" id="PF00497">
    <property type="entry name" value="SBP_bac_3"/>
    <property type="match status" value="1"/>
</dbReference>
<feature type="signal peptide" evidence="11">
    <location>
        <begin position="1"/>
        <end position="25"/>
    </location>
</feature>
<dbReference type="SMART" id="SM00062">
    <property type="entry name" value="PBPb"/>
    <property type="match status" value="1"/>
</dbReference>
<evidence type="ECO:0000313" key="15">
    <source>
        <dbReference type="Proteomes" id="UP000290218"/>
    </source>
</evidence>
<dbReference type="InterPro" id="IPR036097">
    <property type="entry name" value="HisK_dim/P_sf"/>
</dbReference>
<sequence>MTTPHRALRQGACLAGLLLALTLRAEPVTAPAANLRPLAARQPLIVGVTTDSYPYGFIDAQGRATGFSTDLLDAVARVMQLEIKRVAMPGRELHDRFREGEFDMLQIYSQTAERDSYSDFTVPFLTLRGAVFIQEKGSPIRRLEDFNGRKFAIIGTRSMGERFIADHGLRVDQVSVSASEEALRLISRGEVAGSFLSQLTALSVIEERRIGNVAMFGEPLAGYDIRHCFAVHKGDALLLARLNEGLSILHRTGEFGEIYQRWFGRIDSPLITRDQAVNYGLILLTLGLAGALTAYLRLRFLHRRIATQADELNRQQILLRALYDNIPLTVCVLEATDSGGHRVLLLNRAAEVLFALPAGTAAGRLLDELPLEPELRAELTGFISRNRAVSSLVRENRHLPRTNRDFSLMLVPLLSGPAEIRRCCLLLEDTTERRRLDEEVAQSRKLRAVGELVGGIAHEFNNLLTPILLKSGEIMLDRPQDRELGKSVGLIASTAQRAAELTRRLLTFGRKNESRPEVVRLSAAIDSCFALLRLTMDRRIRWQNDTPAELPPLYLNATDLNQILVNLILNARDTLLDRLQVPHPDTWIPQIRIDAAAVPAEARPALADVPTPGLTGWVRLVVQDNGMGMPAEVRERIYEPFFTTKSVGQGTGLGLATVWHLVHMCGGHIEVDSVPGEGTSFLIFLPILPAPLPTIPISAPANLHPSGNARVFLAEDDDFVAQTVTAVLKREGHVIHREPDGSTAWQTLETRSEEFDLLVLDVNMPGLSGIDVLRRVRAAGRYRGPVIVMSGRLGSEEMELLTAARVDCIIHKPFEVADLIANLRKVLANRRAG</sequence>
<dbReference type="Gene3D" id="3.30.565.10">
    <property type="entry name" value="Histidine kinase-like ATPase, C-terminal domain"/>
    <property type="match status" value="1"/>
</dbReference>
<dbReference type="Proteomes" id="UP000290218">
    <property type="component" value="Unassembled WGS sequence"/>
</dbReference>
<accession>A0A4Q1C5W5</accession>
<feature type="transmembrane region" description="Helical" evidence="10">
    <location>
        <begin position="276"/>
        <end position="296"/>
    </location>
</feature>
<evidence type="ECO:0000256" key="10">
    <source>
        <dbReference type="SAM" id="Phobius"/>
    </source>
</evidence>
<keyword evidence="3 9" id="KW-0597">Phosphoprotein</keyword>
<keyword evidence="5" id="KW-0547">Nucleotide-binding</keyword>
<dbReference type="GO" id="GO:0005524">
    <property type="term" value="F:ATP binding"/>
    <property type="evidence" value="ECO:0007669"/>
    <property type="project" value="UniProtKB-KW"/>
</dbReference>
<feature type="chain" id="PRO_5020326637" description="histidine kinase" evidence="11">
    <location>
        <begin position="26"/>
        <end position="833"/>
    </location>
</feature>
<dbReference type="PRINTS" id="PR00344">
    <property type="entry name" value="BCTRLSENSOR"/>
</dbReference>
<dbReference type="Gene3D" id="1.10.287.130">
    <property type="match status" value="1"/>
</dbReference>
<dbReference type="PROSITE" id="PS50109">
    <property type="entry name" value="HIS_KIN"/>
    <property type="match status" value="1"/>
</dbReference>
<feature type="modified residue" description="4-aspartylphosphate" evidence="9">
    <location>
        <position position="761"/>
    </location>
</feature>
<dbReference type="SUPFAM" id="SSF52172">
    <property type="entry name" value="CheY-like"/>
    <property type="match status" value="1"/>
</dbReference>
<dbReference type="SUPFAM" id="SSF53850">
    <property type="entry name" value="Periplasmic binding protein-like II"/>
    <property type="match status" value="1"/>
</dbReference>
<dbReference type="PANTHER" id="PTHR43065:SF46">
    <property type="entry name" value="C4-DICARBOXYLATE TRANSPORT SENSOR PROTEIN DCTB"/>
    <property type="match status" value="1"/>
</dbReference>
<name>A0A4Q1C5W5_9BACT</name>
<dbReference type="OrthoDB" id="9784397at2"/>
<evidence type="ECO:0000256" key="4">
    <source>
        <dbReference type="ARBA" id="ARBA00022679"/>
    </source>
</evidence>
<dbReference type="PROSITE" id="PS50110">
    <property type="entry name" value="RESPONSE_REGULATORY"/>
    <property type="match status" value="1"/>
</dbReference>
<dbReference type="GO" id="GO:0000155">
    <property type="term" value="F:phosphorelay sensor kinase activity"/>
    <property type="evidence" value="ECO:0007669"/>
    <property type="project" value="InterPro"/>
</dbReference>
<dbReference type="Pfam" id="PF02518">
    <property type="entry name" value="HATPase_c"/>
    <property type="match status" value="1"/>
</dbReference>
<keyword evidence="6" id="KW-0418">Kinase</keyword>
<dbReference type="Pfam" id="PF13188">
    <property type="entry name" value="PAS_8"/>
    <property type="match status" value="1"/>
</dbReference>
<evidence type="ECO:0000259" key="13">
    <source>
        <dbReference type="PROSITE" id="PS50110"/>
    </source>
</evidence>
<dbReference type="Gene3D" id="3.40.50.2300">
    <property type="match status" value="1"/>
</dbReference>
<dbReference type="EC" id="2.7.13.3" evidence="2"/>
<dbReference type="SMART" id="SM00388">
    <property type="entry name" value="HisKA"/>
    <property type="match status" value="1"/>
</dbReference>
<dbReference type="InterPro" id="IPR000014">
    <property type="entry name" value="PAS"/>
</dbReference>
<keyword evidence="15" id="KW-1185">Reference proteome</keyword>
<feature type="domain" description="Histidine kinase" evidence="12">
    <location>
        <begin position="455"/>
        <end position="689"/>
    </location>
</feature>
<dbReference type="RefSeq" id="WP_129049884.1">
    <property type="nucleotide sequence ID" value="NZ_SDHX01000002.1"/>
</dbReference>
<organism evidence="14 15">
    <name type="scientific">Oleiharenicola lentus</name>
    <dbReference type="NCBI Taxonomy" id="2508720"/>
    <lineage>
        <taxon>Bacteria</taxon>
        <taxon>Pseudomonadati</taxon>
        <taxon>Verrucomicrobiota</taxon>
        <taxon>Opitutia</taxon>
        <taxon>Opitutales</taxon>
        <taxon>Opitutaceae</taxon>
        <taxon>Oleiharenicola</taxon>
    </lineage>
</organism>
<comment type="caution">
    <text evidence="14">The sequence shown here is derived from an EMBL/GenBank/DDBJ whole genome shotgun (WGS) entry which is preliminary data.</text>
</comment>
<dbReference type="EMBL" id="SDHX01000002">
    <property type="protein sequence ID" value="RXK53852.1"/>
    <property type="molecule type" value="Genomic_DNA"/>
</dbReference>
<keyword evidence="10" id="KW-0812">Transmembrane</keyword>
<keyword evidence="10" id="KW-0472">Membrane</keyword>
<evidence type="ECO:0000256" key="5">
    <source>
        <dbReference type="ARBA" id="ARBA00022741"/>
    </source>
</evidence>
<dbReference type="AlphaFoldDB" id="A0A4Q1C5W5"/>
<dbReference type="Gene3D" id="3.30.450.20">
    <property type="entry name" value="PAS domain"/>
    <property type="match status" value="1"/>
</dbReference>
<dbReference type="InterPro" id="IPR004358">
    <property type="entry name" value="Sig_transdc_His_kin-like_C"/>
</dbReference>
<feature type="domain" description="Response regulatory" evidence="13">
    <location>
        <begin position="710"/>
        <end position="827"/>
    </location>
</feature>
<dbReference type="InterPro" id="IPR001638">
    <property type="entry name" value="Solute-binding_3/MltF_N"/>
</dbReference>
<dbReference type="SMART" id="SM00448">
    <property type="entry name" value="REC"/>
    <property type="match status" value="1"/>
</dbReference>
<dbReference type="PANTHER" id="PTHR43065">
    <property type="entry name" value="SENSOR HISTIDINE KINASE"/>
    <property type="match status" value="1"/>
</dbReference>
<evidence type="ECO:0000256" key="6">
    <source>
        <dbReference type="ARBA" id="ARBA00022777"/>
    </source>
</evidence>
<dbReference type="Gene3D" id="3.40.190.10">
    <property type="entry name" value="Periplasmic binding protein-like II"/>
    <property type="match status" value="2"/>
</dbReference>
<dbReference type="InterPro" id="IPR036890">
    <property type="entry name" value="HATPase_C_sf"/>
</dbReference>
<dbReference type="Pfam" id="PF00072">
    <property type="entry name" value="Response_reg"/>
    <property type="match status" value="1"/>
</dbReference>
<dbReference type="CDD" id="cd13704">
    <property type="entry name" value="PBP2_HisK"/>
    <property type="match status" value="1"/>
</dbReference>
<dbReference type="InterPro" id="IPR001789">
    <property type="entry name" value="Sig_transdc_resp-reg_receiver"/>
</dbReference>
<proteinExistence type="predicted"/>
<evidence type="ECO:0000256" key="2">
    <source>
        <dbReference type="ARBA" id="ARBA00012438"/>
    </source>
</evidence>
<gene>
    <name evidence="14" type="ORF">ESB00_19415</name>
</gene>
<evidence type="ECO:0000256" key="8">
    <source>
        <dbReference type="ARBA" id="ARBA00023012"/>
    </source>
</evidence>
<keyword evidence="11" id="KW-0732">Signal</keyword>
<dbReference type="InterPro" id="IPR005467">
    <property type="entry name" value="His_kinase_dom"/>
</dbReference>
<keyword evidence="7" id="KW-0067">ATP-binding</keyword>
<evidence type="ECO:0000256" key="3">
    <source>
        <dbReference type="ARBA" id="ARBA00022553"/>
    </source>
</evidence>
<dbReference type="SMART" id="SM00387">
    <property type="entry name" value="HATPase_c"/>
    <property type="match status" value="1"/>
</dbReference>
<dbReference type="InterPro" id="IPR003594">
    <property type="entry name" value="HATPase_dom"/>
</dbReference>
<evidence type="ECO:0000256" key="7">
    <source>
        <dbReference type="ARBA" id="ARBA00022840"/>
    </source>
</evidence>
<keyword evidence="8" id="KW-0902">Two-component regulatory system</keyword>
<keyword evidence="4" id="KW-0808">Transferase</keyword>
<dbReference type="InterPro" id="IPR011006">
    <property type="entry name" value="CheY-like_superfamily"/>
</dbReference>
<dbReference type="SUPFAM" id="SSF47384">
    <property type="entry name" value="Homodimeric domain of signal transducing histidine kinase"/>
    <property type="match status" value="1"/>
</dbReference>
<dbReference type="InterPro" id="IPR003661">
    <property type="entry name" value="HisK_dim/P_dom"/>
</dbReference>
<protein>
    <recommendedName>
        <fullName evidence="2">histidine kinase</fullName>
        <ecNumber evidence="2">2.7.13.3</ecNumber>
    </recommendedName>
</protein>
<evidence type="ECO:0000313" key="14">
    <source>
        <dbReference type="EMBL" id="RXK53852.1"/>
    </source>
</evidence>
<reference evidence="14 15" key="1">
    <citation type="submission" date="2019-01" db="EMBL/GenBank/DDBJ databases">
        <title>Lacunisphaera sp. strain TWA-58.</title>
        <authorList>
            <person name="Chen W.-M."/>
        </authorList>
    </citation>
    <scope>NUCLEOTIDE SEQUENCE [LARGE SCALE GENOMIC DNA]</scope>
    <source>
        <strain evidence="14 15">TWA-58</strain>
    </source>
</reference>